<evidence type="ECO:0000256" key="9">
    <source>
        <dbReference type="SAM" id="MobiDB-lite"/>
    </source>
</evidence>
<dbReference type="GO" id="GO:0016705">
    <property type="term" value="F:oxidoreductase activity, acting on paired donors, with incorporation or reduction of molecular oxygen"/>
    <property type="evidence" value="ECO:0007669"/>
    <property type="project" value="InterPro"/>
</dbReference>
<evidence type="ECO:0000256" key="4">
    <source>
        <dbReference type="ARBA" id="ARBA00022617"/>
    </source>
</evidence>
<dbReference type="PRINTS" id="PR00385">
    <property type="entry name" value="P450"/>
</dbReference>
<dbReference type="OrthoDB" id="1470350at2759"/>
<keyword evidence="7" id="KW-0503">Monooxygenase</keyword>
<evidence type="ECO:0000256" key="8">
    <source>
        <dbReference type="PIRSR" id="PIRSR602401-1"/>
    </source>
</evidence>
<dbReference type="InterPro" id="IPR002401">
    <property type="entry name" value="Cyt_P450_E_grp-I"/>
</dbReference>
<feature type="region of interest" description="Disordered" evidence="9">
    <location>
        <begin position="449"/>
        <end position="476"/>
    </location>
</feature>
<dbReference type="Proteomes" id="UP000279259">
    <property type="component" value="Unassembled WGS sequence"/>
</dbReference>
<keyword evidence="5" id="KW-0560">Oxidoreductase</keyword>
<name>A0A427YRV4_9TREE</name>
<keyword evidence="8" id="KW-0479">Metal-binding</keyword>
<dbReference type="PANTHER" id="PTHR24305">
    <property type="entry name" value="CYTOCHROME P450"/>
    <property type="match status" value="1"/>
</dbReference>
<proteinExistence type="inferred from homology"/>
<dbReference type="GO" id="GO:0020037">
    <property type="term" value="F:heme binding"/>
    <property type="evidence" value="ECO:0007669"/>
    <property type="project" value="InterPro"/>
</dbReference>
<evidence type="ECO:0000256" key="3">
    <source>
        <dbReference type="ARBA" id="ARBA00010617"/>
    </source>
</evidence>
<evidence type="ECO:0000256" key="7">
    <source>
        <dbReference type="ARBA" id="ARBA00023033"/>
    </source>
</evidence>
<dbReference type="GO" id="GO:0004497">
    <property type="term" value="F:monooxygenase activity"/>
    <property type="evidence" value="ECO:0007669"/>
    <property type="project" value="UniProtKB-KW"/>
</dbReference>
<comment type="pathway">
    <text evidence="2">Secondary metabolite biosynthesis.</text>
</comment>
<evidence type="ECO:0000256" key="5">
    <source>
        <dbReference type="ARBA" id="ARBA00023002"/>
    </source>
</evidence>
<feature type="binding site" description="axial binding residue" evidence="8">
    <location>
        <position position="495"/>
    </location>
    <ligand>
        <name>heme</name>
        <dbReference type="ChEBI" id="CHEBI:30413"/>
    </ligand>
    <ligandPart>
        <name>Fe</name>
        <dbReference type="ChEBI" id="CHEBI:18248"/>
    </ligandPart>
</feature>
<dbReference type="InterPro" id="IPR036396">
    <property type="entry name" value="Cyt_P450_sf"/>
</dbReference>
<evidence type="ECO:0008006" key="12">
    <source>
        <dbReference type="Google" id="ProtNLM"/>
    </source>
</evidence>
<dbReference type="EMBL" id="RSCD01000003">
    <property type="protein sequence ID" value="RSH93858.1"/>
    <property type="molecule type" value="Genomic_DNA"/>
</dbReference>
<dbReference type="Gene3D" id="1.10.630.10">
    <property type="entry name" value="Cytochrome P450"/>
    <property type="match status" value="1"/>
</dbReference>
<dbReference type="PRINTS" id="PR00463">
    <property type="entry name" value="EP450I"/>
</dbReference>
<organism evidence="10 11">
    <name type="scientific">Saitozyma podzolica</name>
    <dbReference type="NCBI Taxonomy" id="1890683"/>
    <lineage>
        <taxon>Eukaryota</taxon>
        <taxon>Fungi</taxon>
        <taxon>Dikarya</taxon>
        <taxon>Basidiomycota</taxon>
        <taxon>Agaricomycotina</taxon>
        <taxon>Tremellomycetes</taxon>
        <taxon>Tremellales</taxon>
        <taxon>Trimorphomycetaceae</taxon>
        <taxon>Saitozyma</taxon>
    </lineage>
</organism>
<accession>A0A427YRV4</accession>
<protein>
    <recommendedName>
        <fullName evidence="12">Cytochrome P450-dit2</fullName>
    </recommendedName>
</protein>
<dbReference type="InterPro" id="IPR001128">
    <property type="entry name" value="Cyt_P450"/>
</dbReference>
<evidence type="ECO:0000256" key="6">
    <source>
        <dbReference type="ARBA" id="ARBA00023004"/>
    </source>
</evidence>
<evidence type="ECO:0000313" key="10">
    <source>
        <dbReference type="EMBL" id="RSH93858.1"/>
    </source>
</evidence>
<evidence type="ECO:0000256" key="1">
    <source>
        <dbReference type="ARBA" id="ARBA00001971"/>
    </source>
</evidence>
<gene>
    <name evidence="10" type="ORF">EHS25_006507</name>
</gene>
<dbReference type="InterPro" id="IPR050121">
    <property type="entry name" value="Cytochrome_P450_monoxygenase"/>
</dbReference>
<keyword evidence="4 8" id="KW-0349">Heme</keyword>
<keyword evidence="6 8" id="KW-0408">Iron</keyword>
<comment type="cofactor">
    <cofactor evidence="1 8">
        <name>heme</name>
        <dbReference type="ChEBI" id="CHEBI:30413"/>
    </cofactor>
</comment>
<dbReference type="SUPFAM" id="SSF48264">
    <property type="entry name" value="Cytochrome P450"/>
    <property type="match status" value="1"/>
</dbReference>
<evidence type="ECO:0000256" key="2">
    <source>
        <dbReference type="ARBA" id="ARBA00005179"/>
    </source>
</evidence>
<comment type="caution">
    <text evidence="10">The sequence shown here is derived from an EMBL/GenBank/DDBJ whole genome shotgun (WGS) entry which is preliminary data.</text>
</comment>
<sequence length="558" mass="62953">MSGPLEHVRLPTAREGILFLIAYLAVRALHYFLYKPLTSPLRNLQHPPGGKGWLGHFSEVIDLYSQEKIDGWVNTYGKAFMVRGPFWVHHRLWTIDPRALAHIMGNPNDYRKSEMLRRAARRYLSSGLIDAEGERHKVQRKVVQRLFSRNSMKLFGKVTQEKTDQLAGIMSDLCSDAEMVCPYAEQPGSEKDTGVREVDIYGLTSRWTYDLIGQVTIDHKFDSLGDWDDGSRDGRDQGELGLFWPRIDKVMPTENSRRVAAGMGPLEELSKKAIRDRRKEIAEGTMDKLADLRVNMSEETLPGQKMWDDEITGQLATFMFAGSETTSGTISWALHALACRPQMQTKLRTECLAYGESLPFEQLDQLPYLDAVVMEVLRVYPSLPSTIREAQKDDIIPLAEPIQDRNGKTVSSIRIRRGQVIYVPIEQLQVATCVWGPDAREFNPERWLNTGASQATPDGAAPESAPASSKRPTGVPDGPGVWPNILTFIDGPRRCVGYKLALMQIKMILYALIRDFEFAPAPEKQIYKWNLTRPYVAGELLSKGTGLPLFVRPYKGDV</sequence>
<dbReference type="Pfam" id="PF00067">
    <property type="entry name" value="p450"/>
    <property type="match status" value="1"/>
</dbReference>
<comment type="similarity">
    <text evidence="3">Belongs to the cytochrome P450 family.</text>
</comment>
<dbReference type="GO" id="GO:0005506">
    <property type="term" value="F:iron ion binding"/>
    <property type="evidence" value="ECO:0007669"/>
    <property type="project" value="InterPro"/>
</dbReference>
<keyword evidence="11" id="KW-1185">Reference proteome</keyword>
<evidence type="ECO:0000313" key="11">
    <source>
        <dbReference type="Proteomes" id="UP000279259"/>
    </source>
</evidence>
<dbReference type="STRING" id="1890683.A0A427YRV4"/>
<dbReference type="PANTHER" id="PTHR24305:SF166">
    <property type="entry name" value="CYTOCHROME P450 12A4, MITOCHONDRIAL-RELATED"/>
    <property type="match status" value="1"/>
</dbReference>
<reference evidence="10 11" key="1">
    <citation type="submission" date="2018-11" db="EMBL/GenBank/DDBJ databases">
        <title>Genome sequence of Saitozyma podzolica DSM 27192.</title>
        <authorList>
            <person name="Aliyu H."/>
            <person name="Gorte O."/>
            <person name="Ochsenreither K."/>
        </authorList>
    </citation>
    <scope>NUCLEOTIDE SEQUENCE [LARGE SCALE GENOMIC DNA]</scope>
    <source>
        <strain evidence="10 11">DSM 27192</strain>
    </source>
</reference>
<dbReference type="AlphaFoldDB" id="A0A427YRV4"/>